<keyword evidence="3 5" id="KW-0347">Helicase</keyword>
<dbReference type="EMBL" id="CP104067">
    <property type="protein sequence ID" value="WAH44379.1"/>
    <property type="molecule type" value="Genomic_DNA"/>
</dbReference>
<evidence type="ECO:0000259" key="6">
    <source>
        <dbReference type="PROSITE" id="PS51198"/>
    </source>
</evidence>
<reference evidence="7" key="1">
    <citation type="submission" date="2022-08" db="EMBL/GenBank/DDBJ databases">
        <title>Alicyclobacillus fastidiosus DSM 17978, complete genome.</title>
        <authorList>
            <person name="Wang Q."/>
            <person name="Cai R."/>
            <person name="Wang Z."/>
        </authorList>
    </citation>
    <scope>NUCLEOTIDE SEQUENCE</scope>
    <source>
        <strain evidence="7">DSM 17978</strain>
    </source>
</reference>
<dbReference type="InterPro" id="IPR027417">
    <property type="entry name" value="P-loop_NTPase"/>
</dbReference>
<dbReference type="CDD" id="cd17932">
    <property type="entry name" value="DEXQc_UvrD"/>
    <property type="match status" value="1"/>
</dbReference>
<dbReference type="InterPro" id="IPR000212">
    <property type="entry name" value="DNA_helicase_UvrD/REP"/>
</dbReference>
<accession>A0ABY6ZNF8</accession>
<feature type="domain" description="UvrD-like helicase ATP-binding" evidence="6">
    <location>
        <begin position="2"/>
        <end position="238"/>
    </location>
</feature>
<evidence type="ECO:0000313" key="8">
    <source>
        <dbReference type="Proteomes" id="UP001164761"/>
    </source>
</evidence>
<evidence type="ECO:0000256" key="4">
    <source>
        <dbReference type="ARBA" id="ARBA00022840"/>
    </source>
</evidence>
<evidence type="ECO:0000256" key="2">
    <source>
        <dbReference type="ARBA" id="ARBA00022801"/>
    </source>
</evidence>
<evidence type="ECO:0000313" key="7">
    <source>
        <dbReference type="EMBL" id="WAH44379.1"/>
    </source>
</evidence>
<evidence type="ECO:0000256" key="1">
    <source>
        <dbReference type="ARBA" id="ARBA00022741"/>
    </source>
</evidence>
<sequence length="238" mass="27629">MTQWTDEQRAIIDEPLLSTVVIAAPGSGKTSVLTERIATVVRRDRIAPNRILAVTFTRQAAEHMRQKLARHDRLTFRATESLRIGTFHSQIFRAMLEVTPNIPVLLNTREQFTMMRDAMCRVVRKTDEITHRAVTERLTEYSRVVGCNVRPSNRESRRVFTAYTKLKQQRNRWDYDDILLAGATAVEKGMDLPFFDRLQYLLVDEFQDTNALQWTLVAAMHDRYRLPIFVVGDDDQCL</sequence>
<keyword evidence="1 5" id="KW-0547">Nucleotide-binding</keyword>
<protein>
    <submittedName>
        <fullName evidence="7">UvrD-helicase domain-containing protein</fullName>
    </submittedName>
</protein>
<proteinExistence type="predicted"/>
<gene>
    <name evidence="7" type="ORF">NZD89_13890</name>
</gene>
<feature type="binding site" evidence="5">
    <location>
        <begin position="23"/>
        <end position="30"/>
    </location>
    <ligand>
        <name>ATP</name>
        <dbReference type="ChEBI" id="CHEBI:30616"/>
    </ligand>
</feature>
<dbReference type="InterPro" id="IPR013986">
    <property type="entry name" value="DExx_box_DNA_helicase_dom_sf"/>
</dbReference>
<dbReference type="PANTHER" id="PTHR11070">
    <property type="entry name" value="UVRD / RECB / PCRA DNA HELICASE FAMILY MEMBER"/>
    <property type="match status" value="1"/>
</dbReference>
<dbReference type="Proteomes" id="UP001164761">
    <property type="component" value="Chromosome"/>
</dbReference>
<evidence type="ECO:0000256" key="3">
    <source>
        <dbReference type="ARBA" id="ARBA00022806"/>
    </source>
</evidence>
<dbReference type="PROSITE" id="PS51198">
    <property type="entry name" value="UVRD_HELICASE_ATP_BIND"/>
    <property type="match status" value="1"/>
</dbReference>
<dbReference type="InterPro" id="IPR014016">
    <property type="entry name" value="UvrD-like_ATP-bd"/>
</dbReference>
<keyword evidence="4 5" id="KW-0067">ATP-binding</keyword>
<dbReference type="Pfam" id="PF00580">
    <property type="entry name" value="UvrD-helicase"/>
    <property type="match status" value="1"/>
</dbReference>
<dbReference type="Gene3D" id="1.10.10.160">
    <property type="match status" value="1"/>
</dbReference>
<name>A0ABY6ZNF8_9BACL</name>
<dbReference type="SUPFAM" id="SSF52540">
    <property type="entry name" value="P-loop containing nucleoside triphosphate hydrolases"/>
    <property type="match status" value="1"/>
</dbReference>
<keyword evidence="8" id="KW-1185">Reference proteome</keyword>
<dbReference type="RefSeq" id="WP_268008275.1">
    <property type="nucleotide sequence ID" value="NZ_BSUT01000001.1"/>
</dbReference>
<keyword evidence="2 5" id="KW-0378">Hydrolase</keyword>
<organism evidence="7 8">
    <name type="scientific">Alicyclobacillus fastidiosus</name>
    <dbReference type="NCBI Taxonomy" id="392011"/>
    <lineage>
        <taxon>Bacteria</taxon>
        <taxon>Bacillati</taxon>
        <taxon>Bacillota</taxon>
        <taxon>Bacilli</taxon>
        <taxon>Bacillales</taxon>
        <taxon>Alicyclobacillaceae</taxon>
        <taxon>Alicyclobacillus</taxon>
    </lineage>
</organism>
<dbReference type="Gene3D" id="3.40.50.300">
    <property type="entry name" value="P-loop containing nucleotide triphosphate hydrolases"/>
    <property type="match status" value="1"/>
</dbReference>
<evidence type="ECO:0000256" key="5">
    <source>
        <dbReference type="PROSITE-ProRule" id="PRU00560"/>
    </source>
</evidence>